<feature type="compositionally biased region" description="Low complexity" evidence="10">
    <location>
        <begin position="133"/>
        <end position="154"/>
    </location>
</feature>
<keyword evidence="9 11" id="KW-0472">Membrane</keyword>
<feature type="transmembrane region" description="Helical" evidence="11">
    <location>
        <begin position="21"/>
        <end position="45"/>
    </location>
</feature>
<evidence type="ECO:0000256" key="4">
    <source>
        <dbReference type="ARBA" id="ARBA00022475"/>
    </source>
</evidence>
<accession>A0A3S5K2B1</accession>
<dbReference type="STRING" id="211165.GCA_000317285_01019"/>
<comment type="similarity">
    <text evidence="2">Belongs to the TonB family.</text>
</comment>
<name>A0A3S5K2B1_CHLFR</name>
<evidence type="ECO:0000256" key="8">
    <source>
        <dbReference type="ARBA" id="ARBA00022989"/>
    </source>
</evidence>
<feature type="compositionally biased region" description="Polar residues" evidence="10">
    <location>
        <begin position="350"/>
        <end position="362"/>
    </location>
</feature>
<feature type="compositionally biased region" description="Polar residues" evidence="10">
    <location>
        <begin position="419"/>
        <end position="436"/>
    </location>
</feature>
<evidence type="ECO:0000256" key="3">
    <source>
        <dbReference type="ARBA" id="ARBA00022448"/>
    </source>
</evidence>
<dbReference type="GO" id="GO:0031992">
    <property type="term" value="F:energy transducer activity"/>
    <property type="evidence" value="ECO:0007669"/>
    <property type="project" value="TreeGrafter"/>
</dbReference>
<evidence type="ECO:0000256" key="9">
    <source>
        <dbReference type="ARBA" id="ARBA00023136"/>
    </source>
</evidence>
<organism evidence="13 14">
    <name type="scientific">Chlorogloeopsis fritschii PCC 6912</name>
    <dbReference type="NCBI Taxonomy" id="211165"/>
    <lineage>
        <taxon>Bacteria</taxon>
        <taxon>Bacillati</taxon>
        <taxon>Cyanobacteriota</taxon>
        <taxon>Cyanophyceae</taxon>
        <taxon>Nostocales</taxon>
        <taxon>Chlorogloeopsidaceae</taxon>
        <taxon>Chlorogloeopsis</taxon>
    </lineage>
</organism>
<feature type="compositionally biased region" description="Polar residues" evidence="10">
    <location>
        <begin position="372"/>
        <end position="408"/>
    </location>
</feature>
<proteinExistence type="inferred from homology"/>
<evidence type="ECO:0000259" key="12">
    <source>
        <dbReference type="PROSITE" id="PS52015"/>
    </source>
</evidence>
<evidence type="ECO:0000256" key="1">
    <source>
        <dbReference type="ARBA" id="ARBA00004383"/>
    </source>
</evidence>
<keyword evidence="4" id="KW-1003">Cell membrane</keyword>
<dbReference type="GO" id="GO:0015031">
    <property type="term" value="P:protein transport"/>
    <property type="evidence" value="ECO:0007669"/>
    <property type="project" value="UniProtKB-KW"/>
</dbReference>
<feature type="compositionally biased region" description="Low complexity" evidence="10">
    <location>
        <begin position="115"/>
        <end position="124"/>
    </location>
</feature>
<feature type="compositionally biased region" description="Pro residues" evidence="10">
    <location>
        <begin position="94"/>
        <end position="114"/>
    </location>
</feature>
<evidence type="ECO:0000256" key="6">
    <source>
        <dbReference type="ARBA" id="ARBA00022692"/>
    </source>
</evidence>
<dbReference type="InterPro" id="IPR006260">
    <property type="entry name" value="TonB/TolA_C"/>
</dbReference>
<feature type="compositionally biased region" description="Polar residues" evidence="10">
    <location>
        <begin position="192"/>
        <end position="205"/>
    </location>
</feature>
<feature type="compositionally biased region" description="Basic and acidic residues" evidence="10">
    <location>
        <begin position="162"/>
        <end position="176"/>
    </location>
</feature>
<feature type="compositionally biased region" description="Low complexity" evidence="10">
    <location>
        <begin position="465"/>
        <end position="480"/>
    </location>
</feature>
<feature type="domain" description="TonB C-terminal" evidence="12">
    <location>
        <begin position="230"/>
        <end position="322"/>
    </location>
</feature>
<dbReference type="EMBL" id="RSCJ01000005">
    <property type="protein sequence ID" value="RUR84166.1"/>
    <property type="molecule type" value="Genomic_DNA"/>
</dbReference>
<evidence type="ECO:0000256" key="5">
    <source>
        <dbReference type="ARBA" id="ARBA00022519"/>
    </source>
</evidence>
<keyword evidence="8 11" id="KW-1133">Transmembrane helix</keyword>
<feature type="compositionally biased region" description="Basic and acidic residues" evidence="10">
    <location>
        <begin position="70"/>
        <end position="81"/>
    </location>
</feature>
<keyword evidence="14" id="KW-1185">Reference proteome</keyword>
<dbReference type="PROSITE" id="PS52015">
    <property type="entry name" value="TONB_CTD"/>
    <property type="match status" value="1"/>
</dbReference>
<evidence type="ECO:0000256" key="10">
    <source>
        <dbReference type="SAM" id="MobiDB-lite"/>
    </source>
</evidence>
<dbReference type="NCBIfam" id="TIGR01352">
    <property type="entry name" value="tonB_Cterm"/>
    <property type="match status" value="1"/>
</dbReference>
<dbReference type="Proteomes" id="UP000268857">
    <property type="component" value="Unassembled WGS sequence"/>
</dbReference>
<feature type="compositionally biased region" description="Low complexity" evidence="10">
    <location>
        <begin position="445"/>
        <end position="457"/>
    </location>
</feature>
<gene>
    <name evidence="13" type="ORF">PCC6912_17600</name>
</gene>
<dbReference type="Pfam" id="PF03544">
    <property type="entry name" value="TonB_C"/>
    <property type="match status" value="1"/>
</dbReference>
<evidence type="ECO:0000256" key="7">
    <source>
        <dbReference type="ARBA" id="ARBA00022927"/>
    </source>
</evidence>
<feature type="region of interest" description="Disordered" evidence="10">
    <location>
        <begin position="61"/>
        <end position="238"/>
    </location>
</feature>
<dbReference type="PANTHER" id="PTHR33446">
    <property type="entry name" value="PROTEIN TONB-RELATED"/>
    <property type="match status" value="1"/>
</dbReference>
<dbReference type="InterPro" id="IPR051045">
    <property type="entry name" value="TonB-dependent_transducer"/>
</dbReference>
<evidence type="ECO:0000313" key="14">
    <source>
        <dbReference type="Proteomes" id="UP000268857"/>
    </source>
</evidence>
<comment type="subcellular location">
    <subcellularLocation>
        <location evidence="1">Cell inner membrane</location>
        <topology evidence="1">Single-pass membrane protein</topology>
        <orientation evidence="1">Periplasmic side</orientation>
    </subcellularLocation>
</comment>
<evidence type="ECO:0000256" key="11">
    <source>
        <dbReference type="SAM" id="Phobius"/>
    </source>
</evidence>
<dbReference type="PANTHER" id="PTHR33446:SF11">
    <property type="entry name" value="TONB3"/>
    <property type="match status" value="1"/>
</dbReference>
<dbReference type="Gene3D" id="3.30.1150.10">
    <property type="match status" value="1"/>
</dbReference>
<dbReference type="SUPFAM" id="SSF74653">
    <property type="entry name" value="TolA/TonB C-terminal domain"/>
    <property type="match status" value="1"/>
</dbReference>
<dbReference type="AlphaFoldDB" id="A0A3S5K2B1"/>
<dbReference type="GO" id="GO:0055085">
    <property type="term" value="P:transmembrane transport"/>
    <property type="evidence" value="ECO:0007669"/>
    <property type="project" value="InterPro"/>
</dbReference>
<keyword evidence="6 11" id="KW-0812">Transmembrane</keyword>
<dbReference type="RefSeq" id="WP_016873578.1">
    <property type="nucleotide sequence ID" value="NZ_AJLN01000046.1"/>
</dbReference>
<feature type="region of interest" description="Disordered" evidence="10">
    <location>
        <begin position="319"/>
        <end position="480"/>
    </location>
</feature>
<evidence type="ECO:0000256" key="2">
    <source>
        <dbReference type="ARBA" id="ARBA00006555"/>
    </source>
</evidence>
<dbReference type="InterPro" id="IPR037682">
    <property type="entry name" value="TonB_C"/>
</dbReference>
<reference evidence="13 14" key="1">
    <citation type="journal article" date="2019" name="Genome Biol. Evol.">
        <title>Day and night: Metabolic profiles and evolutionary relationships of six axenic non-marine cyanobacteria.</title>
        <authorList>
            <person name="Will S.E."/>
            <person name="Henke P."/>
            <person name="Boedeker C."/>
            <person name="Huang S."/>
            <person name="Brinkmann H."/>
            <person name="Rohde M."/>
            <person name="Jarek M."/>
            <person name="Friedl T."/>
            <person name="Seufert S."/>
            <person name="Schumacher M."/>
            <person name="Overmann J."/>
            <person name="Neumann-Schaal M."/>
            <person name="Petersen J."/>
        </authorList>
    </citation>
    <scope>NUCLEOTIDE SEQUENCE [LARGE SCALE GENOMIC DNA]</scope>
    <source>
        <strain evidence="13 14">PCC 6912</strain>
    </source>
</reference>
<keyword evidence="7" id="KW-0653">Protein transport</keyword>
<dbReference type="GO" id="GO:0098797">
    <property type="term" value="C:plasma membrane protein complex"/>
    <property type="evidence" value="ECO:0007669"/>
    <property type="project" value="TreeGrafter"/>
</dbReference>
<keyword evidence="3" id="KW-0813">Transport</keyword>
<keyword evidence="5" id="KW-0997">Cell inner membrane</keyword>
<protein>
    <recommendedName>
        <fullName evidence="12">TonB C-terminal domain-containing protein</fullName>
    </recommendedName>
</protein>
<comment type="caution">
    <text evidence="13">The sequence shown here is derived from an EMBL/GenBank/DDBJ whole genome shotgun (WGS) entry which is preliminary data.</text>
</comment>
<sequence>MSVSNVAGLQREKEAKALKSFLTFSIVGSLMLHIGVLASGIVNLLTRVPDLEEEPIELTFVEPETPETPEPPKEPVKETKIEPIQPPVKVQTPIEPPVKPAPQPITPVQKPAPQPVQKDPPVAKAPQQPVEQAKPTVTAPQTTTATNTSPAETPVLTQPGNDELKAQLRGIRDSKGAQETVGVAEKPAAINPSPTVNFGTRTGTGSERRKRETFATAPTPPRIPTESNRGSGDGRAACRECNTKYPEQARRRGVEGRVEVAVDTDDKGNVTNVRLTRSSGNRQLDEAHLRQAREWKLKPSEAGRRGVTIGTEYAIQGSRRYREVQEQKKRRQRERRNQENVAEQRRQRLEATSGSNTDVPTSSRRRRRLETPAQQTATPRNTESGFNRLPQRQNVGTSSPARTQTATPPRQRLRESLRRTPQNNVERSSASTSQPTQNRRRRRQQGQQGSSSNSSANRLRDALRRNNQPSAPASTTPTTP</sequence>
<dbReference type="OrthoDB" id="512494at2"/>
<evidence type="ECO:0000313" key="13">
    <source>
        <dbReference type="EMBL" id="RUR84166.1"/>
    </source>
</evidence>
<feature type="compositionally biased region" description="Basic and acidic residues" evidence="10">
    <location>
        <begin position="335"/>
        <end position="349"/>
    </location>
</feature>